<gene>
    <name evidence="3" type="ORF">SAMN04487911_101126</name>
</gene>
<keyword evidence="4" id="KW-1185">Reference proteome</keyword>
<evidence type="ECO:0000313" key="3">
    <source>
        <dbReference type="EMBL" id="SHI32722.1"/>
    </source>
</evidence>
<dbReference type="InterPro" id="IPR008969">
    <property type="entry name" value="CarboxyPept-like_regulatory"/>
</dbReference>
<proteinExistence type="predicted"/>
<dbReference type="InterPro" id="IPR041700">
    <property type="entry name" value="OMP_b-brl_3"/>
</dbReference>
<protein>
    <submittedName>
        <fullName evidence="3">CarboxypepD_reg-like domain-containing protein</fullName>
    </submittedName>
</protein>
<evidence type="ECO:0000313" key="4">
    <source>
        <dbReference type="Proteomes" id="UP000184231"/>
    </source>
</evidence>
<evidence type="ECO:0000259" key="2">
    <source>
        <dbReference type="Pfam" id="PF14905"/>
    </source>
</evidence>
<dbReference type="SUPFAM" id="SSF56935">
    <property type="entry name" value="Porins"/>
    <property type="match status" value="1"/>
</dbReference>
<dbReference type="STRING" id="558155.SAMN04487911_101126"/>
<reference evidence="3 4" key="1">
    <citation type="submission" date="2016-11" db="EMBL/GenBank/DDBJ databases">
        <authorList>
            <person name="Jaros S."/>
            <person name="Januszkiewicz K."/>
            <person name="Wedrychowicz H."/>
        </authorList>
    </citation>
    <scope>NUCLEOTIDE SEQUENCE [LARGE SCALE GENOMIC DNA]</scope>
    <source>
        <strain evidence="3 4">CGMCC 1.8863</strain>
    </source>
</reference>
<evidence type="ECO:0000256" key="1">
    <source>
        <dbReference type="SAM" id="MobiDB-lite"/>
    </source>
</evidence>
<dbReference type="Pfam" id="PF13715">
    <property type="entry name" value="CarbopepD_reg_2"/>
    <property type="match status" value="1"/>
</dbReference>
<dbReference type="Gene3D" id="2.60.40.1120">
    <property type="entry name" value="Carboxypeptidase-like, regulatory domain"/>
    <property type="match status" value="1"/>
</dbReference>
<dbReference type="AlphaFoldDB" id="A0A1M6A8C2"/>
<dbReference type="EMBL" id="FQYX01000001">
    <property type="protein sequence ID" value="SHI32722.1"/>
    <property type="molecule type" value="Genomic_DNA"/>
</dbReference>
<accession>A0A1M6A8C2</accession>
<organism evidence="3 4">
    <name type="scientific">Arenibacter nanhaiticus</name>
    <dbReference type="NCBI Taxonomy" id="558155"/>
    <lineage>
        <taxon>Bacteria</taxon>
        <taxon>Pseudomonadati</taxon>
        <taxon>Bacteroidota</taxon>
        <taxon>Flavobacteriia</taxon>
        <taxon>Flavobacteriales</taxon>
        <taxon>Flavobacteriaceae</taxon>
        <taxon>Arenibacter</taxon>
    </lineage>
</organism>
<dbReference type="SUPFAM" id="SSF49464">
    <property type="entry name" value="Carboxypeptidase regulatory domain-like"/>
    <property type="match status" value="1"/>
</dbReference>
<dbReference type="Pfam" id="PF14905">
    <property type="entry name" value="OMP_b-brl_3"/>
    <property type="match status" value="1"/>
</dbReference>
<name>A0A1M6A8C2_9FLAO</name>
<sequence>MLIWRSLAKKTYSLKTLVSFVFILASFSAMSQKFALEGLVIDKEATSLEGATVYVQSIKDSTTMAYAITDKKGEFSIRVNAESESKLLFKVAYLGYKTYSRDIKVPQEDRLHLGDITIEEQLEELTEVFLVGKAPPVLMKKDTVEYNADSFKTLPNDKVEDLLKKLPGIEIDLDGMITHNGVEVEAVNVDGMRFFGEKNGNIAIKNLPSVVIDKVQVTDFKTDLQKFTGEASDSGTKELNLKIKKGKNKGYFGDVAGGYGTDDKYQANANLFQLIEGKQLGVISGTNNINMSKGFNSLPDTDTSNGYLESSFVGSNFSKGKWNETRINGNYRYSTQNRETEQKTRRENFLPDLNYITNSKKNSSGDSDSHTANLDLKFLVEPKNKSANNSVQIANRTDFKMSNSDSFNQETTQSTETNGDLVSDYNARNQGVSDSYNFSNNFSVTPRLGGRRDYFHIGLSTNISKDQSSGKRYSENILYKKNTTKIQDQINESENLSSNISLNASWNKELFTDFRIIPRYWVQVGNSTNEKYVFDYNTEEGSYDGFNQRLSTENNYLTTTVRPALGFRYDYKEFRFEASGNYTSTFRKYEDEINVARNFKTDFEYLTYSGRIQYRDANGYKNINLHYDQNVDVPSIGQLQPVPDVNNQLHIRTGNPFLEPAVNHDLRFQYQNNLAFHNINITGDAAAGFVQDKIINTTITDEDLIKYTTYTNIQGDYSLRGNTAITKTYFSQHANMNFNLRLHGSFRNNLSIQNGVKFTAESSVIRPSISFRYAYDKKLDFNASYSYALNKTIYDTDIYDDNAYFVQNLQLNSSIYFFKDAFLTNKVSYRYNSRVGDAFDGDAVFWNAGLGVQLWEGKGTLTLVGYDILGKNNGYVRTISEDFIQDSQSTILEQYFMLTFSYKFGRFAGQNMNINSRPGSGMRRIRS</sequence>
<feature type="region of interest" description="Disordered" evidence="1">
    <location>
        <begin position="401"/>
        <end position="426"/>
    </location>
</feature>
<dbReference type="Proteomes" id="UP000184231">
    <property type="component" value="Unassembled WGS sequence"/>
</dbReference>
<feature type="domain" description="Outer membrane protein beta-barrel" evidence="2">
    <location>
        <begin position="459"/>
        <end position="790"/>
    </location>
</feature>